<organism evidence="1">
    <name type="scientific">hydrothermal vent metagenome</name>
    <dbReference type="NCBI Taxonomy" id="652676"/>
    <lineage>
        <taxon>unclassified sequences</taxon>
        <taxon>metagenomes</taxon>
        <taxon>ecological metagenomes</taxon>
    </lineage>
</organism>
<dbReference type="AlphaFoldDB" id="A0A3B0WXA0"/>
<name>A0A3B0WXA0_9ZZZZ</name>
<feature type="non-terminal residue" evidence="1">
    <location>
        <position position="1"/>
    </location>
</feature>
<evidence type="ECO:0000313" key="1">
    <source>
        <dbReference type="EMBL" id="VAW53819.1"/>
    </source>
</evidence>
<proteinExistence type="predicted"/>
<accession>A0A3B0WXA0</accession>
<dbReference type="EMBL" id="UOFF01000043">
    <property type="protein sequence ID" value="VAW53819.1"/>
    <property type="molecule type" value="Genomic_DNA"/>
</dbReference>
<reference evidence="1" key="1">
    <citation type="submission" date="2018-06" db="EMBL/GenBank/DDBJ databases">
        <authorList>
            <person name="Zhirakovskaya E."/>
        </authorList>
    </citation>
    <scope>NUCLEOTIDE SEQUENCE</scope>
</reference>
<sequence length="44" mass="5127">PVDPVTGVPGLHKVEIQYNFEPSRRLKIYQFDPLHHDVAIYSLH</sequence>
<protein>
    <submittedName>
        <fullName evidence="1">Uncharacterized protein</fullName>
    </submittedName>
</protein>
<gene>
    <name evidence="1" type="ORF">MNBD_GAMMA07-88</name>
</gene>